<name>C1DZR3_MICCC</name>
<dbReference type="InterPro" id="IPR001202">
    <property type="entry name" value="WW_dom"/>
</dbReference>
<proteinExistence type="predicted"/>
<dbReference type="PROSITE" id="PS50020">
    <property type="entry name" value="WW_DOMAIN_2"/>
    <property type="match status" value="1"/>
</dbReference>
<feature type="compositionally biased region" description="Basic and acidic residues" evidence="1">
    <location>
        <begin position="108"/>
        <end position="119"/>
    </location>
</feature>
<dbReference type="GeneID" id="8240632"/>
<dbReference type="PROSITE" id="PS01159">
    <property type="entry name" value="WW_DOMAIN_1"/>
    <property type="match status" value="1"/>
</dbReference>
<dbReference type="InterPro" id="IPR036020">
    <property type="entry name" value="WW_dom_sf"/>
</dbReference>
<evidence type="ECO:0000259" key="2">
    <source>
        <dbReference type="PROSITE" id="PS50020"/>
    </source>
</evidence>
<feature type="compositionally biased region" description="Basic and acidic residues" evidence="1">
    <location>
        <begin position="88"/>
        <end position="97"/>
    </location>
</feature>
<dbReference type="Pfam" id="PF00397">
    <property type="entry name" value="WW"/>
    <property type="match status" value="1"/>
</dbReference>
<dbReference type="KEGG" id="mis:MICPUN_56448"/>
<accession>C1DZR3</accession>
<feature type="region of interest" description="Disordered" evidence="1">
    <location>
        <begin position="56"/>
        <end position="178"/>
    </location>
</feature>
<feature type="compositionally biased region" description="Gly residues" evidence="1">
    <location>
        <begin position="147"/>
        <end position="157"/>
    </location>
</feature>
<dbReference type="EMBL" id="CP001323">
    <property type="protein sequence ID" value="ACO61164.1"/>
    <property type="molecule type" value="Genomic_DNA"/>
</dbReference>
<dbReference type="InParanoid" id="C1DZR3"/>
<evidence type="ECO:0000313" key="3">
    <source>
        <dbReference type="EMBL" id="ACO61164.1"/>
    </source>
</evidence>
<dbReference type="Proteomes" id="UP000002009">
    <property type="component" value="Chromosome 2"/>
</dbReference>
<keyword evidence="4" id="KW-1185">Reference proteome</keyword>
<dbReference type="AlphaFoldDB" id="C1DZR3"/>
<evidence type="ECO:0000256" key="1">
    <source>
        <dbReference type="SAM" id="MobiDB-lite"/>
    </source>
</evidence>
<sequence length="178" mass="17970">MSLPGGWARAVDPSTNLPYYHNVARGITSWDPPGSPPGSAELVSAIARARVMAEFEAARGRGGRPGLDSGAGRLRRRGGTPLGTPSAPRDRDADVHPRGGAHPNAGESRVEPAKGREWGGDGDDAGDAKRAKRGADERPPAPVEPQPGGGGSLGGDGEAAAVGMDGTGNRELGGVASK</sequence>
<reference evidence="3 4" key="1">
    <citation type="journal article" date="2009" name="Science">
        <title>Green evolution and dynamic adaptations revealed by genomes of the marine picoeukaryotes Micromonas.</title>
        <authorList>
            <person name="Worden A.Z."/>
            <person name="Lee J.H."/>
            <person name="Mock T."/>
            <person name="Rouze P."/>
            <person name="Simmons M.P."/>
            <person name="Aerts A.L."/>
            <person name="Allen A.E."/>
            <person name="Cuvelier M.L."/>
            <person name="Derelle E."/>
            <person name="Everett M.V."/>
            <person name="Foulon E."/>
            <person name="Grimwood J."/>
            <person name="Gundlach H."/>
            <person name="Henrissat B."/>
            <person name="Napoli C."/>
            <person name="McDonald S.M."/>
            <person name="Parker M.S."/>
            <person name="Rombauts S."/>
            <person name="Salamov A."/>
            <person name="Von Dassow P."/>
            <person name="Badger J.H."/>
            <person name="Coutinho P.M."/>
            <person name="Demir E."/>
            <person name="Dubchak I."/>
            <person name="Gentemann C."/>
            <person name="Eikrem W."/>
            <person name="Gready J.E."/>
            <person name="John U."/>
            <person name="Lanier W."/>
            <person name="Lindquist E.A."/>
            <person name="Lucas S."/>
            <person name="Mayer K.F."/>
            <person name="Moreau H."/>
            <person name="Not F."/>
            <person name="Otillar R."/>
            <person name="Panaud O."/>
            <person name="Pangilinan J."/>
            <person name="Paulsen I."/>
            <person name="Piegu B."/>
            <person name="Poliakov A."/>
            <person name="Robbens S."/>
            <person name="Schmutz J."/>
            <person name="Toulza E."/>
            <person name="Wyss T."/>
            <person name="Zelensky A."/>
            <person name="Zhou K."/>
            <person name="Armbrust E.V."/>
            <person name="Bhattacharya D."/>
            <person name="Goodenough U.W."/>
            <person name="Van de Peer Y."/>
            <person name="Grigoriev I.V."/>
        </authorList>
    </citation>
    <scope>NUCLEOTIDE SEQUENCE [LARGE SCALE GENOMIC DNA]</scope>
    <source>
        <strain evidence="4">RCC299 / NOUM17</strain>
    </source>
</reference>
<feature type="compositionally biased region" description="Basic and acidic residues" evidence="1">
    <location>
        <begin position="126"/>
        <end position="139"/>
    </location>
</feature>
<dbReference type="Gene3D" id="2.20.70.10">
    <property type="match status" value="1"/>
</dbReference>
<dbReference type="SUPFAM" id="SSF51045">
    <property type="entry name" value="WW domain"/>
    <property type="match status" value="1"/>
</dbReference>
<dbReference type="CDD" id="cd00201">
    <property type="entry name" value="WW"/>
    <property type="match status" value="1"/>
</dbReference>
<protein>
    <recommendedName>
        <fullName evidence="2">WW domain-containing protein</fullName>
    </recommendedName>
</protein>
<feature type="domain" description="WW" evidence="2">
    <location>
        <begin position="1"/>
        <end position="35"/>
    </location>
</feature>
<gene>
    <name evidence="3" type="ORF">MICPUN_56448</name>
</gene>
<organism evidence="3 4">
    <name type="scientific">Micromonas commoda (strain RCC299 / NOUM17 / CCMP2709)</name>
    <name type="common">Picoplanktonic green alga</name>
    <dbReference type="NCBI Taxonomy" id="296587"/>
    <lineage>
        <taxon>Eukaryota</taxon>
        <taxon>Viridiplantae</taxon>
        <taxon>Chlorophyta</taxon>
        <taxon>Mamiellophyceae</taxon>
        <taxon>Mamiellales</taxon>
        <taxon>Mamiellaceae</taxon>
        <taxon>Micromonas</taxon>
    </lineage>
</organism>
<dbReference type="RefSeq" id="XP_002499906.1">
    <property type="nucleotide sequence ID" value="XM_002499860.1"/>
</dbReference>
<dbReference type="SMART" id="SM00456">
    <property type="entry name" value="WW"/>
    <property type="match status" value="1"/>
</dbReference>
<evidence type="ECO:0000313" key="4">
    <source>
        <dbReference type="Proteomes" id="UP000002009"/>
    </source>
</evidence>